<proteinExistence type="predicted"/>
<organism evidence="13 14">
    <name type="scientific">Candidatus Viridilinea halotolerans</name>
    <dbReference type="NCBI Taxonomy" id="2491704"/>
    <lineage>
        <taxon>Bacteria</taxon>
        <taxon>Bacillati</taxon>
        <taxon>Chloroflexota</taxon>
        <taxon>Chloroflexia</taxon>
        <taxon>Chloroflexales</taxon>
        <taxon>Chloroflexineae</taxon>
        <taxon>Oscillochloridaceae</taxon>
        <taxon>Candidatus Viridilinea</taxon>
    </lineage>
</organism>
<dbReference type="SUPFAM" id="SSF55781">
    <property type="entry name" value="GAF domain-like"/>
    <property type="match status" value="1"/>
</dbReference>
<dbReference type="InterPro" id="IPR029016">
    <property type="entry name" value="GAF-like_dom_sf"/>
</dbReference>
<dbReference type="Proteomes" id="UP000280307">
    <property type="component" value="Unassembled WGS sequence"/>
</dbReference>
<name>A0A426UC66_9CHLR</name>
<dbReference type="PRINTS" id="PR00344">
    <property type="entry name" value="BCTRLSENSOR"/>
</dbReference>
<dbReference type="EMBL" id="RSAS01000019">
    <property type="protein sequence ID" value="RRR78356.1"/>
    <property type="molecule type" value="Genomic_DNA"/>
</dbReference>
<dbReference type="SMART" id="SM00387">
    <property type="entry name" value="HATPase_c"/>
    <property type="match status" value="1"/>
</dbReference>
<dbReference type="PANTHER" id="PTHR43065:SF46">
    <property type="entry name" value="C4-DICARBOXYLATE TRANSPORT SENSOR PROTEIN DCTB"/>
    <property type="match status" value="1"/>
</dbReference>
<dbReference type="SUPFAM" id="SSF52172">
    <property type="entry name" value="CheY-like"/>
    <property type="match status" value="1"/>
</dbReference>
<dbReference type="Gene3D" id="3.30.565.10">
    <property type="entry name" value="Histidine kinase-like ATPase, C-terminal domain"/>
    <property type="match status" value="1"/>
</dbReference>
<dbReference type="SMART" id="SM00448">
    <property type="entry name" value="REC"/>
    <property type="match status" value="1"/>
</dbReference>
<evidence type="ECO:0000256" key="6">
    <source>
        <dbReference type="ARBA" id="ARBA00022777"/>
    </source>
</evidence>
<accession>A0A426UC66</accession>
<dbReference type="GO" id="GO:0000155">
    <property type="term" value="F:phosphorelay sensor kinase activity"/>
    <property type="evidence" value="ECO:0007669"/>
    <property type="project" value="InterPro"/>
</dbReference>
<gene>
    <name evidence="13" type="ORF">EI684_00420</name>
</gene>
<feature type="domain" description="PAS" evidence="12">
    <location>
        <begin position="303"/>
        <end position="347"/>
    </location>
</feature>
<dbReference type="InterPro" id="IPR036097">
    <property type="entry name" value="HisK_dim/P_sf"/>
</dbReference>
<dbReference type="Pfam" id="PF02518">
    <property type="entry name" value="HATPase_c"/>
    <property type="match status" value="1"/>
</dbReference>
<dbReference type="Pfam" id="PF01590">
    <property type="entry name" value="GAF"/>
    <property type="match status" value="1"/>
</dbReference>
<sequence length="667" mass="72561">MNPYAGRVLVIDDDGILRELCALILRGAGFGVETLANALAAQDLLERVKFDLIILDVFMPGLDGLSLLERMRAQGDLTPILLMSGHVTVQDAARAMRLGVRGLLLKPFPPEDLRTTALEIVGERRMARSQDRAAALRPALRVGERLLGELDLPRLQDQIIATVRAELDADRASLMLIEDNGDWLQIAACSGLPEHVRVGHRTLVHDSLAGRVALRRQPVRIMADGEVSPPTGGVRGELFEDEIVSALSVPVLAGDRVLGVLNAAKVRNSPPFSEADQELLLLLAAQAAIAIENARLYSAVAQSEARYRALLHHANDAVLLLDAEGQAILDANLASAKLSGYSVEELLALAPRQLLPALDNLLATAQRNGQGHEIETELQTRQEHATPIAASVSMVPHAGEQLLLVIARDTSERQRIAKQLVQAEKLAALGRLSASLAHEINNPLQAIHNSVHLLLSRPLPEEKQQTYLKMTQEEIERLISIVQRMLDFYRPSRDGMRPTEVNELLDAVLPLIESQALEQGVRIVRKSSPRLPRVLAISNHLKQVCFNLIFNAVEAMPEGGDLRVRTYLTSEDLPDPEEASYGAVAGGRGSTALELPAVVIEISDSGAGIAPQDLPKIFEPFYTTRTKGTGLGLAVSYSIIEQHHGELAVRSQLGVGTTFRIRLPVAM</sequence>
<dbReference type="NCBIfam" id="TIGR00229">
    <property type="entry name" value="sensory_box"/>
    <property type="match status" value="1"/>
</dbReference>
<feature type="modified residue" description="4-aspartylphosphate" evidence="9">
    <location>
        <position position="56"/>
    </location>
</feature>
<keyword evidence="3 9" id="KW-0597">Phosphoprotein</keyword>
<evidence type="ECO:0000256" key="1">
    <source>
        <dbReference type="ARBA" id="ARBA00000085"/>
    </source>
</evidence>
<reference evidence="13 14" key="1">
    <citation type="submission" date="2018-12" db="EMBL/GenBank/DDBJ databases">
        <title>Genome Sequence of Candidatus Viridilinea halotolerans isolated from saline sulfide-rich spring.</title>
        <authorList>
            <person name="Grouzdev D.S."/>
            <person name="Burganskaya E.I."/>
            <person name="Krutkina M.S."/>
            <person name="Sukhacheva M.V."/>
            <person name="Gorlenko V.M."/>
        </authorList>
    </citation>
    <scope>NUCLEOTIDE SEQUENCE [LARGE SCALE GENOMIC DNA]</scope>
    <source>
        <strain evidence="13">Chok-6</strain>
    </source>
</reference>
<evidence type="ECO:0000259" key="10">
    <source>
        <dbReference type="PROSITE" id="PS50109"/>
    </source>
</evidence>
<dbReference type="AlphaFoldDB" id="A0A426UC66"/>
<evidence type="ECO:0000256" key="8">
    <source>
        <dbReference type="ARBA" id="ARBA00023012"/>
    </source>
</evidence>
<keyword evidence="4" id="KW-0808">Transferase</keyword>
<dbReference type="InterPro" id="IPR035965">
    <property type="entry name" value="PAS-like_dom_sf"/>
</dbReference>
<evidence type="ECO:0000256" key="9">
    <source>
        <dbReference type="PROSITE-ProRule" id="PRU00169"/>
    </source>
</evidence>
<dbReference type="InterPro" id="IPR003594">
    <property type="entry name" value="HATPase_dom"/>
</dbReference>
<evidence type="ECO:0000313" key="14">
    <source>
        <dbReference type="Proteomes" id="UP000280307"/>
    </source>
</evidence>
<dbReference type="InterPro" id="IPR036890">
    <property type="entry name" value="HATPase_C_sf"/>
</dbReference>
<dbReference type="Gene3D" id="3.30.450.40">
    <property type="match status" value="1"/>
</dbReference>
<dbReference type="Pfam" id="PF00072">
    <property type="entry name" value="Response_reg"/>
    <property type="match status" value="1"/>
</dbReference>
<keyword evidence="8" id="KW-0902">Two-component regulatory system</keyword>
<comment type="caution">
    <text evidence="13">The sequence shown here is derived from an EMBL/GenBank/DDBJ whole genome shotgun (WGS) entry which is preliminary data.</text>
</comment>
<dbReference type="CDD" id="cd00130">
    <property type="entry name" value="PAS"/>
    <property type="match status" value="1"/>
</dbReference>
<dbReference type="CDD" id="cd00156">
    <property type="entry name" value="REC"/>
    <property type="match status" value="1"/>
</dbReference>
<comment type="catalytic activity">
    <reaction evidence="1">
        <text>ATP + protein L-histidine = ADP + protein N-phospho-L-histidine.</text>
        <dbReference type="EC" id="2.7.13.3"/>
    </reaction>
</comment>
<dbReference type="InterPro" id="IPR011006">
    <property type="entry name" value="CheY-like_superfamily"/>
</dbReference>
<dbReference type="InterPro" id="IPR005467">
    <property type="entry name" value="His_kinase_dom"/>
</dbReference>
<evidence type="ECO:0000256" key="2">
    <source>
        <dbReference type="ARBA" id="ARBA00012438"/>
    </source>
</evidence>
<dbReference type="PANTHER" id="PTHR43065">
    <property type="entry name" value="SENSOR HISTIDINE KINASE"/>
    <property type="match status" value="1"/>
</dbReference>
<dbReference type="Pfam" id="PF13188">
    <property type="entry name" value="PAS_8"/>
    <property type="match status" value="1"/>
</dbReference>
<dbReference type="SUPFAM" id="SSF55874">
    <property type="entry name" value="ATPase domain of HSP90 chaperone/DNA topoisomerase II/histidine kinase"/>
    <property type="match status" value="1"/>
</dbReference>
<dbReference type="SUPFAM" id="SSF55785">
    <property type="entry name" value="PYP-like sensor domain (PAS domain)"/>
    <property type="match status" value="1"/>
</dbReference>
<dbReference type="SMART" id="SM00065">
    <property type="entry name" value="GAF"/>
    <property type="match status" value="1"/>
</dbReference>
<dbReference type="Pfam" id="PF00512">
    <property type="entry name" value="HisKA"/>
    <property type="match status" value="1"/>
</dbReference>
<keyword evidence="5" id="KW-0547">Nucleotide-binding</keyword>
<keyword evidence="7" id="KW-0067">ATP-binding</keyword>
<evidence type="ECO:0000313" key="13">
    <source>
        <dbReference type="EMBL" id="RRR78356.1"/>
    </source>
</evidence>
<dbReference type="SMART" id="SM00388">
    <property type="entry name" value="HisKA"/>
    <property type="match status" value="1"/>
</dbReference>
<dbReference type="InterPro" id="IPR000014">
    <property type="entry name" value="PAS"/>
</dbReference>
<dbReference type="InterPro" id="IPR004358">
    <property type="entry name" value="Sig_transdc_His_kin-like_C"/>
</dbReference>
<feature type="domain" description="Response regulatory" evidence="11">
    <location>
        <begin position="7"/>
        <end position="121"/>
    </location>
</feature>
<feature type="domain" description="Histidine kinase" evidence="10">
    <location>
        <begin position="435"/>
        <end position="667"/>
    </location>
</feature>
<dbReference type="InterPro" id="IPR003661">
    <property type="entry name" value="HisK_dim/P_dom"/>
</dbReference>
<evidence type="ECO:0000256" key="7">
    <source>
        <dbReference type="ARBA" id="ARBA00022840"/>
    </source>
</evidence>
<evidence type="ECO:0000259" key="11">
    <source>
        <dbReference type="PROSITE" id="PS50110"/>
    </source>
</evidence>
<dbReference type="GO" id="GO:0005524">
    <property type="term" value="F:ATP binding"/>
    <property type="evidence" value="ECO:0007669"/>
    <property type="project" value="UniProtKB-KW"/>
</dbReference>
<dbReference type="EC" id="2.7.13.3" evidence="2"/>
<dbReference type="SMART" id="SM00091">
    <property type="entry name" value="PAS"/>
    <property type="match status" value="1"/>
</dbReference>
<evidence type="ECO:0000256" key="5">
    <source>
        <dbReference type="ARBA" id="ARBA00022741"/>
    </source>
</evidence>
<dbReference type="Gene3D" id="1.10.287.130">
    <property type="match status" value="1"/>
</dbReference>
<dbReference type="InterPro" id="IPR001789">
    <property type="entry name" value="Sig_transdc_resp-reg_receiver"/>
</dbReference>
<evidence type="ECO:0000259" key="12">
    <source>
        <dbReference type="PROSITE" id="PS50112"/>
    </source>
</evidence>
<dbReference type="Gene3D" id="3.40.50.2300">
    <property type="match status" value="1"/>
</dbReference>
<evidence type="ECO:0000256" key="4">
    <source>
        <dbReference type="ARBA" id="ARBA00022679"/>
    </source>
</evidence>
<dbReference type="Gene3D" id="3.30.450.20">
    <property type="entry name" value="PAS domain"/>
    <property type="match status" value="1"/>
</dbReference>
<keyword evidence="6" id="KW-0418">Kinase</keyword>
<dbReference type="InterPro" id="IPR003018">
    <property type="entry name" value="GAF"/>
</dbReference>
<dbReference type="PROSITE" id="PS50110">
    <property type="entry name" value="RESPONSE_REGULATORY"/>
    <property type="match status" value="1"/>
</dbReference>
<dbReference type="SUPFAM" id="SSF47384">
    <property type="entry name" value="Homodimeric domain of signal transducing histidine kinase"/>
    <property type="match status" value="1"/>
</dbReference>
<dbReference type="PROSITE" id="PS50109">
    <property type="entry name" value="HIS_KIN"/>
    <property type="match status" value="1"/>
</dbReference>
<protein>
    <recommendedName>
        <fullName evidence="2">histidine kinase</fullName>
        <ecNumber evidence="2">2.7.13.3</ecNumber>
    </recommendedName>
</protein>
<dbReference type="CDD" id="cd00082">
    <property type="entry name" value="HisKA"/>
    <property type="match status" value="1"/>
</dbReference>
<evidence type="ECO:0000256" key="3">
    <source>
        <dbReference type="ARBA" id="ARBA00022553"/>
    </source>
</evidence>
<dbReference type="PROSITE" id="PS50112">
    <property type="entry name" value="PAS"/>
    <property type="match status" value="1"/>
</dbReference>